<evidence type="ECO:0000259" key="5">
    <source>
        <dbReference type="Pfam" id="PF00501"/>
    </source>
</evidence>
<dbReference type="EC" id="6.2.1.16" evidence="8"/>
<reference evidence="8 9" key="1">
    <citation type="submission" date="2019-12" db="EMBL/GenBank/DDBJ databases">
        <authorList>
            <person name="Li J."/>
            <person name="Shi Y."/>
            <person name="Xu G."/>
            <person name="Xiao D."/>
            <person name="Ran X."/>
        </authorList>
    </citation>
    <scope>NUCLEOTIDE SEQUENCE [LARGE SCALE GENOMIC DNA]</scope>
    <source>
        <strain evidence="8 9">JCM 15915</strain>
    </source>
</reference>
<dbReference type="SUPFAM" id="SSF56801">
    <property type="entry name" value="Acetyl-CoA synthetase-like"/>
    <property type="match status" value="1"/>
</dbReference>
<dbReference type="OrthoDB" id="9803968at2"/>
<dbReference type="InterPro" id="IPR020845">
    <property type="entry name" value="AMP-binding_CS"/>
</dbReference>
<dbReference type="InterPro" id="IPR025110">
    <property type="entry name" value="AMP-bd_C"/>
</dbReference>
<comment type="caution">
    <text evidence="8">The sequence shown here is derived from an EMBL/GenBank/DDBJ whole genome shotgun (WGS) entry which is preliminary data.</text>
</comment>
<sequence length="674" mass="74248">MSQSQEPQEPGQRKLLWRPTRESIEQSRMYAFARRIEQKYDVVLPDYGSLHAWSIENLEDFWKEVWEWFGIVASKTSGQVLTTREMPGAKWFPGACLNYAENSLRAAKTRPNDVAIIGDHETAERTETTWADLEAQVASLAKKLRDLGVEPGDRVAAVLPNIPETVVALMATASVGAIWSVVNTDFGPPAVADRFAQIEPKVLFTVDGYTYNGTLRDMTETVQPLREHLPTVEHVIMVDQCDPSEVGSIPADVTLFSDIVAVPAEPRYEQVHFGHPLWILYSSGTTGKPKGIVHSHGGVTLEFVKSLGLHAGVGEEDIVYIAVATTWMMWNMHMGNLLVGSTILVYDGSPAYNGPDKSLELVARNKVTFFGTGAGILSMAQRAGLHPNTTYDFSALNGILVTGSPLPDPAWDWVYDAISPDVRLGSDSGGTDVTTAFVGSNPYMDVYKGEIMGPYLGVDAQSWNSEGRRVWDEVGELVMTVPMPSMPVFFWNDDDGSRYHDAYFDLFPGTWRQGDWTTQRRDGRMVIHGRSDSTINRGGIRMGSADITDIVDQVDGVAASMVIGAELAGGDYYMPLFVVPQPGQRLTDELKAEIVHTIRTRISPRYVPDEFIEAPAVPRTRTGKLMEIPVKRLFQGADPGTLNRASAEDATVLDWYAQAAGIFRESRGAASAHQ</sequence>
<dbReference type="Gene3D" id="3.30.300.30">
    <property type="match status" value="1"/>
</dbReference>
<keyword evidence="3" id="KW-0547">Nucleotide-binding</keyword>
<dbReference type="PANTHER" id="PTHR42921:SF1">
    <property type="entry name" value="ACETOACETYL-COA SYNTHETASE"/>
    <property type="match status" value="1"/>
</dbReference>
<dbReference type="GO" id="GO:0006629">
    <property type="term" value="P:lipid metabolic process"/>
    <property type="evidence" value="ECO:0007669"/>
    <property type="project" value="InterPro"/>
</dbReference>
<dbReference type="InterPro" id="IPR042099">
    <property type="entry name" value="ANL_N_sf"/>
</dbReference>
<dbReference type="EMBL" id="WOGT01000002">
    <property type="protein sequence ID" value="MUN54534.1"/>
    <property type="molecule type" value="Genomic_DNA"/>
</dbReference>
<keyword evidence="9" id="KW-1185">Reference proteome</keyword>
<dbReference type="InterPro" id="IPR000873">
    <property type="entry name" value="AMP-dep_synth/lig_dom"/>
</dbReference>
<dbReference type="InterPro" id="IPR045851">
    <property type="entry name" value="AMP-bd_C_sf"/>
</dbReference>
<dbReference type="NCBIfam" id="TIGR01217">
    <property type="entry name" value="ac_ac_CoA_syn"/>
    <property type="match status" value="1"/>
</dbReference>
<evidence type="ECO:0000313" key="9">
    <source>
        <dbReference type="Proteomes" id="UP000462152"/>
    </source>
</evidence>
<evidence type="ECO:0000256" key="1">
    <source>
        <dbReference type="ARBA" id="ARBA00006432"/>
    </source>
</evidence>
<dbReference type="Pfam" id="PF00501">
    <property type="entry name" value="AMP-binding"/>
    <property type="match status" value="1"/>
</dbReference>
<feature type="domain" description="Acetyl-coenzyme A synthetase N-terminal" evidence="7">
    <location>
        <begin position="47"/>
        <end position="102"/>
    </location>
</feature>
<dbReference type="Gene3D" id="3.40.50.12780">
    <property type="entry name" value="N-terminal domain of ligase-like"/>
    <property type="match status" value="1"/>
</dbReference>
<evidence type="ECO:0000313" key="8">
    <source>
        <dbReference type="EMBL" id="MUN54534.1"/>
    </source>
</evidence>
<proteinExistence type="inferred from homology"/>
<evidence type="ECO:0000256" key="3">
    <source>
        <dbReference type="ARBA" id="ARBA00022741"/>
    </source>
</evidence>
<dbReference type="InterPro" id="IPR005914">
    <property type="entry name" value="Acac_CoA_synth"/>
</dbReference>
<dbReference type="Proteomes" id="UP000462152">
    <property type="component" value="Unassembled WGS sequence"/>
</dbReference>
<organism evidence="8 9">
    <name type="scientific">Rothia koreensis</name>
    <dbReference type="NCBI Taxonomy" id="592378"/>
    <lineage>
        <taxon>Bacteria</taxon>
        <taxon>Bacillati</taxon>
        <taxon>Actinomycetota</taxon>
        <taxon>Actinomycetes</taxon>
        <taxon>Micrococcales</taxon>
        <taxon>Micrococcaceae</taxon>
        <taxon>Rothia</taxon>
    </lineage>
</organism>
<evidence type="ECO:0000259" key="7">
    <source>
        <dbReference type="Pfam" id="PF16177"/>
    </source>
</evidence>
<dbReference type="NCBIfam" id="NF002937">
    <property type="entry name" value="PRK03584.1"/>
    <property type="match status" value="1"/>
</dbReference>
<comment type="similarity">
    <text evidence="1">Belongs to the ATP-dependent AMP-binding enzyme family.</text>
</comment>
<feature type="domain" description="AMP-dependent synthetase/ligase" evidence="5">
    <location>
        <begin position="105"/>
        <end position="480"/>
    </location>
</feature>
<accession>A0A7K1LH66</accession>
<dbReference type="GO" id="GO:0005524">
    <property type="term" value="F:ATP binding"/>
    <property type="evidence" value="ECO:0007669"/>
    <property type="project" value="UniProtKB-KW"/>
</dbReference>
<feature type="domain" description="AMP-binding enzyme C-terminal" evidence="6">
    <location>
        <begin position="551"/>
        <end position="624"/>
    </location>
</feature>
<dbReference type="PANTHER" id="PTHR42921">
    <property type="entry name" value="ACETOACETYL-COA SYNTHETASE"/>
    <property type="match status" value="1"/>
</dbReference>
<dbReference type="InterPro" id="IPR032387">
    <property type="entry name" value="ACAS_N"/>
</dbReference>
<dbReference type="RefSeq" id="WP_129315143.1">
    <property type="nucleotide sequence ID" value="NZ_NOIQ01000004.1"/>
</dbReference>
<dbReference type="AlphaFoldDB" id="A0A7K1LH66"/>
<dbReference type="PROSITE" id="PS00455">
    <property type="entry name" value="AMP_BINDING"/>
    <property type="match status" value="1"/>
</dbReference>
<name>A0A7K1LH66_9MICC</name>
<keyword evidence="4" id="KW-0067">ATP-binding</keyword>
<protein>
    <submittedName>
        <fullName evidence="8">Acetoacetate--CoA ligase</fullName>
        <ecNumber evidence="8">6.2.1.16</ecNumber>
    </submittedName>
</protein>
<evidence type="ECO:0000256" key="2">
    <source>
        <dbReference type="ARBA" id="ARBA00022598"/>
    </source>
</evidence>
<dbReference type="Pfam" id="PF16177">
    <property type="entry name" value="ACAS_N"/>
    <property type="match status" value="1"/>
</dbReference>
<dbReference type="Pfam" id="PF13193">
    <property type="entry name" value="AMP-binding_C"/>
    <property type="match status" value="1"/>
</dbReference>
<keyword evidence="2 8" id="KW-0436">Ligase</keyword>
<evidence type="ECO:0000259" key="6">
    <source>
        <dbReference type="Pfam" id="PF13193"/>
    </source>
</evidence>
<gene>
    <name evidence="8" type="ORF">GMA10_04795</name>
</gene>
<evidence type="ECO:0000256" key="4">
    <source>
        <dbReference type="ARBA" id="ARBA00022840"/>
    </source>
</evidence>
<dbReference type="GO" id="GO:0030729">
    <property type="term" value="F:acetoacetate-CoA ligase activity"/>
    <property type="evidence" value="ECO:0007669"/>
    <property type="project" value="UniProtKB-EC"/>
</dbReference>